<dbReference type="Pfam" id="PF02984">
    <property type="entry name" value="Cyclin_C"/>
    <property type="match status" value="1"/>
</dbReference>
<dbReference type="Gene3D" id="1.10.472.10">
    <property type="entry name" value="Cyclin-like"/>
    <property type="match status" value="1"/>
</dbReference>
<dbReference type="AlphaFoldDB" id="A0A8S2ACF8"/>
<dbReference type="SMART" id="SM01332">
    <property type="entry name" value="Cyclin_C"/>
    <property type="match status" value="1"/>
</dbReference>
<feature type="compositionally biased region" description="Low complexity" evidence="4">
    <location>
        <begin position="16"/>
        <end position="25"/>
    </location>
</feature>
<feature type="domain" description="Cyclin C-terminal" evidence="5">
    <location>
        <begin position="331"/>
        <end position="434"/>
    </location>
</feature>
<dbReference type="Pfam" id="PF00134">
    <property type="entry name" value="Cyclin_N"/>
    <property type="match status" value="1"/>
</dbReference>
<evidence type="ECO:0000256" key="4">
    <source>
        <dbReference type="SAM" id="MobiDB-lite"/>
    </source>
</evidence>
<dbReference type="GO" id="GO:0051301">
    <property type="term" value="P:cell division"/>
    <property type="evidence" value="ECO:0007669"/>
    <property type="project" value="UniProtKB-KW"/>
</dbReference>
<feature type="region of interest" description="Disordered" evidence="4">
    <location>
        <begin position="1"/>
        <end position="48"/>
    </location>
</feature>
<keyword evidence="7" id="KW-1185">Reference proteome</keyword>
<evidence type="ECO:0000256" key="3">
    <source>
        <dbReference type="ARBA" id="ARBA00023306"/>
    </source>
</evidence>
<keyword evidence="3" id="KW-0131">Cell cycle</keyword>
<protein>
    <recommendedName>
        <fullName evidence="5">Cyclin C-terminal domain-containing protein</fullName>
    </recommendedName>
</protein>
<dbReference type="Proteomes" id="UP000682877">
    <property type="component" value="Chromosome 5"/>
</dbReference>
<dbReference type="InterPro" id="IPR039361">
    <property type="entry name" value="Cyclin"/>
</dbReference>
<proteinExistence type="predicted"/>
<evidence type="ECO:0000256" key="2">
    <source>
        <dbReference type="ARBA" id="ARBA00023127"/>
    </source>
</evidence>
<dbReference type="EMBL" id="LR999455">
    <property type="protein sequence ID" value="CAE6075053.1"/>
    <property type="molecule type" value="Genomic_DNA"/>
</dbReference>
<name>A0A8S2ACF8_ARAAE</name>
<dbReference type="InterPro" id="IPR006671">
    <property type="entry name" value="Cyclin_N"/>
</dbReference>
<keyword evidence="1" id="KW-0132">Cell division</keyword>
<dbReference type="InterPro" id="IPR004367">
    <property type="entry name" value="Cyclin_C-dom"/>
</dbReference>
<sequence>MSSSSEVTETPEEQVPEQQLELIPQEEARGPCLSGGTSPRAATGTDSTRGGKYTLMLSMLMFCIQNHVYQEEQALGVANMDLDMSFKRNKTLIVARSPFKASTEFCEQLSPDELVPEQQLQQTPQEEHVQEEQAPVVVGNMDFVCYEEASLCGFSSIITYTWNIVARSPFKALPEFVEQISPDEQVPEQQLQQIPVEEQALGVADMVFGCYEPGDYTAMLLTKQLTTNPITAIDENTRAITVDTMLASEKASMYPNAIHLAVLVFDQYFATLPLDQGQAAVDPQTAITMALFIAVKYEYGIDKSTRMTFPIRDLDMEMQILSSFNYRLTTPTTKTFVDLYLSLTDPHDATFRFLCSYITELSLLDRECSVFDPSLLATACVFLAEFVLHPDVLPTRVFPWEYSADDVRHAVMFLHAMLVGRRHQFGSVASLPCRDLVPEQFFA</sequence>
<gene>
    <name evidence="6" type="ORF">AARE701A_LOCUS12522</name>
</gene>
<organism evidence="6 7">
    <name type="scientific">Arabidopsis arenosa</name>
    <name type="common">Sand rock-cress</name>
    <name type="synonym">Cardaminopsis arenosa</name>
    <dbReference type="NCBI Taxonomy" id="38785"/>
    <lineage>
        <taxon>Eukaryota</taxon>
        <taxon>Viridiplantae</taxon>
        <taxon>Streptophyta</taxon>
        <taxon>Embryophyta</taxon>
        <taxon>Tracheophyta</taxon>
        <taxon>Spermatophyta</taxon>
        <taxon>Magnoliopsida</taxon>
        <taxon>eudicotyledons</taxon>
        <taxon>Gunneridae</taxon>
        <taxon>Pentapetalae</taxon>
        <taxon>rosids</taxon>
        <taxon>malvids</taxon>
        <taxon>Brassicales</taxon>
        <taxon>Brassicaceae</taxon>
        <taxon>Camelineae</taxon>
        <taxon>Arabidopsis</taxon>
    </lineage>
</organism>
<dbReference type="SUPFAM" id="SSF47954">
    <property type="entry name" value="Cyclin-like"/>
    <property type="match status" value="2"/>
</dbReference>
<reference evidence="6" key="1">
    <citation type="submission" date="2021-01" db="EMBL/GenBank/DDBJ databases">
        <authorList>
            <person name="Bezrukov I."/>
        </authorList>
    </citation>
    <scope>NUCLEOTIDE SEQUENCE</scope>
</reference>
<evidence type="ECO:0000256" key="1">
    <source>
        <dbReference type="ARBA" id="ARBA00022618"/>
    </source>
</evidence>
<dbReference type="PANTHER" id="PTHR10177">
    <property type="entry name" value="CYCLINS"/>
    <property type="match status" value="1"/>
</dbReference>
<evidence type="ECO:0000313" key="7">
    <source>
        <dbReference type="Proteomes" id="UP000682877"/>
    </source>
</evidence>
<evidence type="ECO:0000313" key="6">
    <source>
        <dbReference type="EMBL" id="CAE6075053.1"/>
    </source>
</evidence>
<keyword evidence="2" id="KW-0195">Cyclin</keyword>
<evidence type="ECO:0000259" key="5">
    <source>
        <dbReference type="SMART" id="SM01332"/>
    </source>
</evidence>
<accession>A0A8S2ACF8</accession>
<dbReference type="InterPro" id="IPR036915">
    <property type="entry name" value="Cyclin-like_sf"/>
</dbReference>